<accession>A0ABW5F059</accession>
<protein>
    <submittedName>
        <fullName evidence="7">DUF6538 domain-containing protein</fullName>
    </submittedName>
</protein>
<dbReference type="InterPro" id="IPR011010">
    <property type="entry name" value="DNA_brk_join_enz"/>
</dbReference>
<evidence type="ECO:0000256" key="5">
    <source>
        <dbReference type="SAM" id="MobiDB-lite"/>
    </source>
</evidence>
<comment type="similarity">
    <text evidence="1">Belongs to the 'phage' integrase family.</text>
</comment>
<keyword evidence="8" id="KW-1185">Reference proteome</keyword>
<dbReference type="SUPFAM" id="SSF56349">
    <property type="entry name" value="DNA breaking-rejoining enzymes"/>
    <property type="match status" value="1"/>
</dbReference>
<dbReference type="InterPro" id="IPR046668">
    <property type="entry name" value="DUF6538"/>
</dbReference>
<reference evidence="8" key="1">
    <citation type="journal article" date="2019" name="Int. J. Syst. Evol. Microbiol.">
        <title>The Global Catalogue of Microorganisms (GCM) 10K type strain sequencing project: providing services to taxonomists for standard genome sequencing and annotation.</title>
        <authorList>
            <consortium name="The Broad Institute Genomics Platform"/>
            <consortium name="The Broad Institute Genome Sequencing Center for Infectious Disease"/>
            <person name="Wu L."/>
            <person name="Ma J."/>
        </authorList>
    </citation>
    <scope>NUCLEOTIDE SEQUENCE [LARGE SCALE GENOMIC DNA]</scope>
    <source>
        <strain evidence="8">CCUG 62793</strain>
    </source>
</reference>
<comment type="caution">
    <text evidence="7">The sequence shown here is derived from an EMBL/GenBank/DDBJ whole genome shotgun (WGS) entry which is preliminary data.</text>
</comment>
<dbReference type="RefSeq" id="WP_380109393.1">
    <property type="nucleotide sequence ID" value="NZ_JBHSIH010000001.1"/>
</dbReference>
<keyword evidence="3" id="KW-0238">DNA-binding</keyword>
<dbReference type="EMBL" id="JBHUIG010000041">
    <property type="protein sequence ID" value="MFD2322524.1"/>
    <property type="molecule type" value="Genomic_DNA"/>
</dbReference>
<dbReference type="Proteomes" id="UP001597287">
    <property type="component" value="Unassembled WGS sequence"/>
</dbReference>
<evidence type="ECO:0000259" key="6">
    <source>
        <dbReference type="PROSITE" id="PS51898"/>
    </source>
</evidence>
<evidence type="ECO:0000256" key="1">
    <source>
        <dbReference type="ARBA" id="ARBA00008857"/>
    </source>
</evidence>
<sequence>MLSSAYLQKSRNGVYYARFVVPARQRVLADCRDFKLSTGTKDPRHAKAIARYLRVFFDAFLMENATVSRASAVAFLQARMKKPTVPPMPFGVKIKGQGFDIELTDLGPQDVGNMDQLIENVTRGAARIAPSNIAVWDRPSDQPTTPDHAPAINEPGRLSPVAAKTVGRLVKEYLKYEQDRATEKEIGVKKVPQIRTRLKPFIDRFSARHVGTLTPLDLEQYRKDLAFFPKNIDKLPGAGGLPFDTLIQRVRSKSLFRANGQQAQTITQNTLDGYLTVAANFLEFCKRQYAVNPTLLEGFKVKTTQARKGASRRAFTQKELQQIFGSDYYRDGAYNRSYQYWVIHLAAFTGARVNELSQLTTDDVRQDDEGLWFLNITAAEDDGQSVKNEESRRIIPVHQKLIDLGFIGYCQSKKAAAKDGAVNLFDLNRAKADGYGKAASQWFNTKYLRDYLKIEDPNVVFHSFRHRFISSLAQAILDASGVSEETAIKERIPEALILRRLAGHSVAHAMTAGRGQFDVHTDTYTGAFSVRSMKRVIDRLDYPGVNFFAYNASGLVGKKRMRRAAEDSSGPVTLDFLFS</sequence>
<evidence type="ECO:0000256" key="3">
    <source>
        <dbReference type="ARBA" id="ARBA00023125"/>
    </source>
</evidence>
<feature type="region of interest" description="Disordered" evidence="5">
    <location>
        <begin position="136"/>
        <end position="156"/>
    </location>
</feature>
<dbReference type="InterPro" id="IPR013762">
    <property type="entry name" value="Integrase-like_cat_sf"/>
</dbReference>
<evidence type="ECO:0000256" key="2">
    <source>
        <dbReference type="ARBA" id="ARBA00022908"/>
    </source>
</evidence>
<dbReference type="PROSITE" id="PS51898">
    <property type="entry name" value="TYR_RECOMBINASE"/>
    <property type="match status" value="1"/>
</dbReference>
<dbReference type="Pfam" id="PF20172">
    <property type="entry name" value="DUF6538"/>
    <property type="match status" value="1"/>
</dbReference>
<dbReference type="InterPro" id="IPR050090">
    <property type="entry name" value="Tyrosine_recombinase_XerCD"/>
</dbReference>
<dbReference type="Gene3D" id="1.10.443.10">
    <property type="entry name" value="Intergrase catalytic core"/>
    <property type="match status" value="1"/>
</dbReference>
<dbReference type="PANTHER" id="PTHR30349">
    <property type="entry name" value="PHAGE INTEGRASE-RELATED"/>
    <property type="match status" value="1"/>
</dbReference>
<organism evidence="7 8">
    <name type="scientific">Delftia deserti</name>
    <dbReference type="NCBI Taxonomy" id="1651218"/>
    <lineage>
        <taxon>Bacteria</taxon>
        <taxon>Pseudomonadati</taxon>
        <taxon>Pseudomonadota</taxon>
        <taxon>Betaproteobacteria</taxon>
        <taxon>Burkholderiales</taxon>
        <taxon>Comamonadaceae</taxon>
        <taxon>Delftia</taxon>
    </lineage>
</organism>
<dbReference type="CDD" id="cd01184">
    <property type="entry name" value="INT_C_like_1"/>
    <property type="match status" value="1"/>
</dbReference>
<dbReference type="InterPro" id="IPR002104">
    <property type="entry name" value="Integrase_catalytic"/>
</dbReference>
<evidence type="ECO:0000313" key="8">
    <source>
        <dbReference type="Proteomes" id="UP001597287"/>
    </source>
</evidence>
<dbReference type="PANTHER" id="PTHR30349:SF41">
    <property type="entry name" value="INTEGRASE_RECOMBINASE PROTEIN MJ0367-RELATED"/>
    <property type="match status" value="1"/>
</dbReference>
<gene>
    <name evidence="7" type="ORF">ACFSPV_27995</name>
</gene>
<keyword evidence="2" id="KW-0229">DNA integration</keyword>
<evidence type="ECO:0000313" key="7">
    <source>
        <dbReference type="EMBL" id="MFD2322524.1"/>
    </source>
</evidence>
<proteinExistence type="inferred from homology"/>
<keyword evidence="4" id="KW-0233">DNA recombination</keyword>
<name>A0ABW5F059_9BURK</name>
<feature type="domain" description="Tyr recombinase" evidence="6">
    <location>
        <begin position="310"/>
        <end position="538"/>
    </location>
</feature>
<evidence type="ECO:0000256" key="4">
    <source>
        <dbReference type="ARBA" id="ARBA00023172"/>
    </source>
</evidence>